<feature type="transmembrane region" description="Helical" evidence="1">
    <location>
        <begin position="53"/>
        <end position="70"/>
    </location>
</feature>
<evidence type="ECO:0000313" key="4">
    <source>
        <dbReference type="Proteomes" id="UP001597244"/>
    </source>
</evidence>
<dbReference type="Pfam" id="PF00990">
    <property type="entry name" value="GGDEF"/>
    <property type="match status" value="1"/>
</dbReference>
<accession>A0ABW4DNK9</accession>
<dbReference type="InterPro" id="IPR043128">
    <property type="entry name" value="Rev_trsase/Diguanyl_cyclase"/>
</dbReference>
<keyword evidence="4" id="KW-1185">Reference proteome</keyword>
<dbReference type="PANTHER" id="PTHR45138:SF9">
    <property type="entry name" value="DIGUANYLATE CYCLASE DGCM-RELATED"/>
    <property type="match status" value="1"/>
</dbReference>
<keyword evidence="1" id="KW-1133">Transmembrane helix</keyword>
<reference evidence="4" key="1">
    <citation type="journal article" date="2019" name="Int. J. Syst. Evol. Microbiol.">
        <title>The Global Catalogue of Microorganisms (GCM) 10K type strain sequencing project: providing services to taxonomists for standard genome sequencing and annotation.</title>
        <authorList>
            <consortium name="The Broad Institute Genomics Platform"/>
            <consortium name="The Broad Institute Genome Sequencing Center for Infectious Disease"/>
            <person name="Wu L."/>
            <person name="Ma J."/>
        </authorList>
    </citation>
    <scope>NUCLEOTIDE SEQUENCE [LARGE SCALE GENOMIC DNA]</scope>
    <source>
        <strain evidence="4">CCM 8951</strain>
    </source>
</reference>
<keyword evidence="1" id="KW-0812">Transmembrane</keyword>
<dbReference type="SUPFAM" id="SSF55073">
    <property type="entry name" value="Nucleotide cyclase"/>
    <property type="match status" value="1"/>
</dbReference>
<evidence type="ECO:0000259" key="2">
    <source>
        <dbReference type="PROSITE" id="PS50887"/>
    </source>
</evidence>
<feature type="transmembrane region" description="Helical" evidence="1">
    <location>
        <begin position="12"/>
        <end position="33"/>
    </location>
</feature>
<feature type="transmembrane region" description="Helical" evidence="1">
    <location>
        <begin position="122"/>
        <end position="143"/>
    </location>
</feature>
<keyword evidence="1" id="KW-0472">Membrane</keyword>
<protein>
    <submittedName>
        <fullName evidence="3">GGDEF domain-containing protein</fullName>
    </submittedName>
</protein>
<dbReference type="Proteomes" id="UP001597244">
    <property type="component" value="Unassembled WGS sequence"/>
</dbReference>
<feature type="transmembrane region" description="Helical" evidence="1">
    <location>
        <begin position="82"/>
        <end position="102"/>
    </location>
</feature>
<feature type="domain" description="GGDEF" evidence="2">
    <location>
        <begin position="249"/>
        <end position="384"/>
    </location>
</feature>
<organism evidence="3 4">
    <name type="scientific">Lapidilactobacillus mulanensis</name>
    <dbReference type="NCBI Taxonomy" id="2485999"/>
    <lineage>
        <taxon>Bacteria</taxon>
        <taxon>Bacillati</taxon>
        <taxon>Bacillota</taxon>
        <taxon>Bacilli</taxon>
        <taxon>Lactobacillales</taxon>
        <taxon>Lactobacillaceae</taxon>
        <taxon>Lapidilactobacillus</taxon>
    </lineage>
</organism>
<dbReference type="CDD" id="cd01949">
    <property type="entry name" value="GGDEF"/>
    <property type="match status" value="1"/>
</dbReference>
<gene>
    <name evidence="3" type="ORF">ACFQ4L_04695</name>
</gene>
<proteinExistence type="predicted"/>
<dbReference type="Gene3D" id="3.30.70.270">
    <property type="match status" value="1"/>
</dbReference>
<dbReference type="InterPro" id="IPR000160">
    <property type="entry name" value="GGDEF_dom"/>
</dbReference>
<feature type="transmembrane region" description="Helical" evidence="1">
    <location>
        <begin position="150"/>
        <end position="168"/>
    </location>
</feature>
<sequence length="385" mass="44147">MTEKLWLVKPLFTGIFFSLGIILFFQLLVRLVLQYSAAHQQNMDKVDFSVGRLKIISVVYFSVLASLFEYKSALSRSYAAFINFRMLLLIFIVVFLGFRSSFEIMSVDVLAHLFFYHFSIETLYHSLFMLLMLLLITLVAYLIRKRDSPAGWVIPAVQGLITMVWITLHYVNVVGIGKVTTSEMWFNIWSFLLMETILFFGLTILFRDNQQLISVTRQATIDTLTKLKNYNMFHKEYANVFARAQIDQNDLSMIEMDIDRFKGINDTYGHLAGNDVLTRVGATLREITDQIPDAECYRTGGEEFSILLPHKTVADAQVIAQDLHRQIAALTVNYNGQPITFTASIGIAKLRVADRTSDQLFERADRMLYLSKGRGRNLITTDETE</sequence>
<dbReference type="NCBIfam" id="TIGR00254">
    <property type="entry name" value="GGDEF"/>
    <property type="match status" value="1"/>
</dbReference>
<dbReference type="PANTHER" id="PTHR45138">
    <property type="entry name" value="REGULATORY COMPONENTS OF SENSORY TRANSDUCTION SYSTEM"/>
    <property type="match status" value="1"/>
</dbReference>
<dbReference type="SMART" id="SM00267">
    <property type="entry name" value="GGDEF"/>
    <property type="match status" value="1"/>
</dbReference>
<dbReference type="InterPro" id="IPR029787">
    <property type="entry name" value="Nucleotide_cyclase"/>
</dbReference>
<evidence type="ECO:0000313" key="3">
    <source>
        <dbReference type="EMBL" id="MFD1465391.1"/>
    </source>
</evidence>
<name>A0ABW4DNK9_9LACO</name>
<dbReference type="EMBL" id="JBHTOF010000032">
    <property type="protein sequence ID" value="MFD1465391.1"/>
    <property type="molecule type" value="Genomic_DNA"/>
</dbReference>
<comment type="caution">
    <text evidence="3">The sequence shown here is derived from an EMBL/GenBank/DDBJ whole genome shotgun (WGS) entry which is preliminary data.</text>
</comment>
<evidence type="ECO:0000256" key="1">
    <source>
        <dbReference type="SAM" id="Phobius"/>
    </source>
</evidence>
<feature type="transmembrane region" description="Helical" evidence="1">
    <location>
        <begin position="188"/>
        <end position="206"/>
    </location>
</feature>
<dbReference type="PROSITE" id="PS50887">
    <property type="entry name" value="GGDEF"/>
    <property type="match status" value="1"/>
</dbReference>
<dbReference type="RefSeq" id="WP_164506529.1">
    <property type="nucleotide sequence ID" value="NZ_JBHTOF010000032.1"/>
</dbReference>
<dbReference type="InterPro" id="IPR050469">
    <property type="entry name" value="Diguanylate_Cyclase"/>
</dbReference>